<proteinExistence type="predicted"/>
<dbReference type="AlphaFoldDB" id="C0E1L9"/>
<organism evidence="1 2">
    <name type="scientific">Corynebacterium matruchotii ATCC 33806</name>
    <dbReference type="NCBI Taxonomy" id="566549"/>
    <lineage>
        <taxon>Bacteria</taxon>
        <taxon>Bacillati</taxon>
        <taxon>Actinomycetota</taxon>
        <taxon>Actinomycetes</taxon>
        <taxon>Mycobacteriales</taxon>
        <taxon>Corynebacteriaceae</taxon>
        <taxon>Corynebacterium</taxon>
    </lineage>
</organism>
<reference evidence="1 2" key="1">
    <citation type="submission" date="2009-01" db="EMBL/GenBank/DDBJ databases">
        <authorList>
            <person name="Fulton L."/>
            <person name="Clifton S."/>
            <person name="Chinwalla A.T."/>
            <person name="Mitreva M."/>
            <person name="Sodergren E."/>
            <person name="Weinstock G."/>
            <person name="Clifton S."/>
            <person name="Dooling D.J."/>
            <person name="Fulton B."/>
            <person name="Minx P."/>
            <person name="Pepin K.H."/>
            <person name="Johnson M."/>
            <person name="Bhonagiri V."/>
            <person name="Nash W.E."/>
            <person name="Mardis E.R."/>
            <person name="Wilson R.K."/>
        </authorList>
    </citation>
    <scope>NUCLEOTIDE SEQUENCE [LARGE SCALE GENOMIC DNA]</scope>
    <source>
        <strain evidence="1 2">ATCC 33806</strain>
    </source>
</reference>
<evidence type="ECO:0000313" key="2">
    <source>
        <dbReference type="Proteomes" id="UP000006247"/>
    </source>
</evidence>
<dbReference type="Proteomes" id="UP000006247">
    <property type="component" value="Unassembled WGS sequence"/>
</dbReference>
<sequence>MVIHRVWEKLWINLWQNSHPFSCAYFNIGGNYSGKRQSYPQGAKLQLCNSGRQWQNCYFVCGGNLAAERRWCRCSVGATGVVGWGDGLLPISDLSGGYKHYLLLKRSLITDL</sequence>
<name>C0E1L9_9CORY</name>
<evidence type="ECO:0000313" key="1">
    <source>
        <dbReference type="EMBL" id="EEG27553.1"/>
    </source>
</evidence>
<gene>
    <name evidence="1" type="ORF">CORMATOL_00870</name>
</gene>
<dbReference type="EMBL" id="ACEB01000013">
    <property type="protein sequence ID" value="EEG27553.1"/>
    <property type="molecule type" value="Genomic_DNA"/>
</dbReference>
<dbReference type="HOGENOM" id="CLU_2141703_0_0_11"/>
<protein>
    <submittedName>
        <fullName evidence="1">Uncharacterized protein</fullName>
    </submittedName>
</protein>
<accession>C0E1L9</accession>
<comment type="caution">
    <text evidence="1">The sequence shown here is derived from an EMBL/GenBank/DDBJ whole genome shotgun (WGS) entry which is preliminary data.</text>
</comment>